<dbReference type="GO" id="GO:0016491">
    <property type="term" value="F:oxidoreductase activity"/>
    <property type="evidence" value="ECO:0007669"/>
    <property type="project" value="UniProtKB-KW"/>
</dbReference>
<keyword evidence="3" id="KW-0786">Thiamine pyrophosphate</keyword>
<dbReference type="Gene3D" id="3.40.50.920">
    <property type="match status" value="1"/>
</dbReference>
<dbReference type="FunFam" id="3.40.50.920:FF:000001">
    <property type="entry name" value="Pyruvate dehydrogenase E1 beta subunit"/>
    <property type="match status" value="1"/>
</dbReference>
<accession>A0A381UYP2</accession>
<evidence type="ECO:0000313" key="5">
    <source>
        <dbReference type="EMBL" id="SVA32497.1"/>
    </source>
</evidence>
<dbReference type="InterPro" id="IPR005475">
    <property type="entry name" value="Transketolase-like_Pyr-bd"/>
</dbReference>
<organism evidence="5">
    <name type="scientific">marine metagenome</name>
    <dbReference type="NCBI Taxonomy" id="408172"/>
    <lineage>
        <taxon>unclassified sequences</taxon>
        <taxon>metagenomes</taxon>
        <taxon>ecological metagenomes</taxon>
    </lineage>
</organism>
<feature type="domain" description="Transketolase-like pyrimidine-binding" evidence="4">
    <location>
        <begin position="4"/>
        <end position="175"/>
    </location>
</feature>
<dbReference type="SUPFAM" id="SSF52922">
    <property type="entry name" value="TK C-terminal domain-like"/>
    <property type="match status" value="1"/>
</dbReference>
<evidence type="ECO:0000256" key="1">
    <source>
        <dbReference type="ARBA" id="ARBA00001964"/>
    </source>
</evidence>
<dbReference type="SMART" id="SM00861">
    <property type="entry name" value="Transket_pyr"/>
    <property type="match status" value="1"/>
</dbReference>
<reference evidence="5" key="1">
    <citation type="submission" date="2018-05" db="EMBL/GenBank/DDBJ databases">
        <authorList>
            <person name="Lanie J.A."/>
            <person name="Ng W.-L."/>
            <person name="Kazmierczak K.M."/>
            <person name="Andrzejewski T.M."/>
            <person name="Davidsen T.M."/>
            <person name="Wayne K.J."/>
            <person name="Tettelin H."/>
            <person name="Glass J.I."/>
            <person name="Rusch D."/>
            <person name="Podicherti R."/>
            <person name="Tsui H.-C.T."/>
            <person name="Winkler M.E."/>
        </authorList>
    </citation>
    <scope>NUCLEOTIDE SEQUENCE</scope>
</reference>
<gene>
    <name evidence="5" type="ORF">METZ01_LOCUS85351</name>
</gene>
<protein>
    <recommendedName>
        <fullName evidence="4">Transketolase-like pyrimidine-binding domain-containing protein</fullName>
    </recommendedName>
</protein>
<keyword evidence="2" id="KW-0560">Oxidoreductase</keyword>
<sequence>MGEITYSDALNHALKEEMRRDEKVFLMGESIRGGIYGVTGGLSQEFDKRVIDTPLSENGFMGAAVGAAAVGMRPIVQSLASFAWVAMDQLVSQAAKMRFMFGGQVNLPIVYRWGLLYGNNIAAHHADRPYPMFMNMPGLKIAIPSTPADAKGLLKTAIRDNDPVMFFEDNNLAGSRGEVSEDPEICIPFGKAEVKREGADVTVVTIAGTLRPALAVADELESDGISVEVIDPRTIVPLDTKTILDSVEKTGRLVVVDPAHRSCSVASEISSIVSQEGFWSLQAPIQRVTSLDCHFPFSPALEHLVYPNEDKIADAINLTLE</sequence>
<dbReference type="CDD" id="cd07036">
    <property type="entry name" value="TPP_PYR_E1-PDHc-beta_like"/>
    <property type="match status" value="1"/>
</dbReference>
<dbReference type="Pfam" id="PF02779">
    <property type="entry name" value="Transket_pyr"/>
    <property type="match status" value="1"/>
</dbReference>
<dbReference type="NCBIfam" id="NF006667">
    <property type="entry name" value="PRK09212.1"/>
    <property type="match status" value="1"/>
</dbReference>
<dbReference type="Gene3D" id="3.40.50.970">
    <property type="match status" value="1"/>
</dbReference>
<name>A0A381UYP2_9ZZZZ</name>
<dbReference type="PANTHER" id="PTHR43257">
    <property type="entry name" value="PYRUVATE DEHYDROGENASE E1 COMPONENT BETA SUBUNIT"/>
    <property type="match status" value="1"/>
</dbReference>
<evidence type="ECO:0000256" key="2">
    <source>
        <dbReference type="ARBA" id="ARBA00023002"/>
    </source>
</evidence>
<dbReference type="FunFam" id="3.40.50.970:FF:000001">
    <property type="entry name" value="Pyruvate dehydrogenase E1 beta subunit"/>
    <property type="match status" value="1"/>
</dbReference>
<dbReference type="Pfam" id="PF02780">
    <property type="entry name" value="Transketolase_C"/>
    <property type="match status" value="1"/>
</dbReference>
<dbReference type="InterPro" id="IPR009014">
    <property type="entry name" value="Transketo_C/PFOR_II"/>
</dbReference>
<dbReference type="PANTHER" id="PTHR43257:SF2">
    <property type="entry name" value="PYRUVATE DEHYDROGENASE E1 COMPONENT SUBUNIT BETA"/>
    <property type="match status" value="1"/>
</dbReference>
<dbReference type="AlphaFoldDB" id="A0A381UYP2"/>
<proteinExistence type="predicted"/>
<dbReference type="InterPro" id="IPR029061">
    <property type="entry name" value="THDP-binding"/>
</dbReference>
<dbReference type="EMBL" id="UINC01007291">
    <property type="protein sequence ID" value="SVA32497.1"/>
    <property type="molecule type" value="Genomic_DNA"/>
</dbReference>
<comment type="cofactor">
    <cofactor evidence="1">
        <name>thiamine diphosphate</name>
        <dbReference type="ChEBI" id="CHEBI:58937"/>
    </cofactor>
</comment>
<evidence type="ECO:0000256" key="3">
    <source>
        <dbReference type="ARBA" id="ARBA00023052"/>
    </source>
</evidence>
<evidence type="ECO:0000259" key="4">
    <source>
        <dbReference type="SMART" id="SM00861"/>
    </source>
</evidence>
<dbReference type="SUPFAM" id="SSF52518">
    <property type="entry name" value="Thiamin diphosphate-binding fold (THDP-binding)"/>
    <property type="match status" value="1"/>
</dbReference>
<dbReference type="InterPro" id="IPR033248">
    <property type="entry name" value="Transketolase_C"/>
</dbReference>